<dbReference type="InterPro" id="IPR008811">
    <property type="entry name" value="Glycosyl_hydrolases_36"/>
</dbReference>
<dbReference type="Gene3D" id="1.20.58.150">
    <property type="entry name" value="ANTH domain"/>
    <property type="match status" value="1"/>
</dbReference>
<organism evidence="2 3">
    <name type="scientific">Nyssa sinensis</name>
    <dbReference type="NCBI Taxonomy" id="561372"/>
    <lineage>
        <taxon>Eukaryota</taxon>
        <taxon>Viridiplantae</taxon>
        <taxon>Streptophyta</taxon>
        <taxon>Embryophyta</taxon>
        <taxon>Tracheophyta</taxon>
        <taxon>Spermatophyta</taxon>
        <taxon>Magnoliopsida</taxon>
        <taxon>eudicotyledons</taxon>
        <taxon>Gunneridae</taxon>
        <taxon>Pentapetalae</taxon>
        <taxon>asterids</taxon>
        <taxon>Cornales</taxon>
        <taxon>Nyssaceae</taxon>
        <taxon>Nyssa</taxon>
    </lineage>
</organism>
<dbReference type="GO" id="GO:0030276">
    <property type="term" value="F:clathrin binding"/>
    <property type="evidence" value="ECO:0007669"/>
    <property type="project" value="InterPro"/>
</dbReference>
<dbReference type="GO" id="GO:0005545">
    <property type="term" value="F:1-phosphatidylinositol binding"/>
    <property type="evidence" value="ECO:0007669"/>
    <property type="project" value="InterPro"/>
</dbReference>
<gene>
    <name evidence="2" type="ORF">F0562_032890</name>
</gene>
<dbReference type="PANTHER" id="PTHR31268:SF29">
    <property type="entry name" value="GALACTINOL--SUCROSE GALACTOSYLTRANSFERASE 1-RELATED"/>
    <property type="match status" value="1"/>
</dbReference>
<evidence type="ECO:0000256" key="1">
    <source>
        <dbReference type="ARBA" id="ARBA00023277"/>
    </source>
</evidence>
<dbReference type="AlphaFoldDB" id="A0A5J5APS4"/>
<reference evidence="2 3" key="1">
    <citation type="submission" date="2019-09" db="EMBL/GenBank/DDBJ databases">
        <title>A chromosome-level genome assembly of the Chinese tupelo Nyssa sinensis.</title>
        <authorList>
            <person name="Yang X."/>
            <person name="Kang M."/>
            <person name="Yang Y."/>
            <person name="Xiong H."/>
            <person name="Wang M."/>
            <person name="Zhang Z."/>
            <person name="Wang Z."/>
            <person name="Wu H."/>
            <person name="Ma T."/>
            <person name="Liu J."/>
            <person name="Xi Z."/>
        </authorList>
    </citation>
    <scope>NUCLEOTIDE SEQUENCE [LARGE SCALE GENOMIC DNA]</scope>
    <source>
        <strain evidence="2">J267</strain>
        <tissue evidence="2">Leaf</tissue>
    </source>
</reference>
<dbReference type="SUPFAM" id="SSF89009">
    <property type="entry name" value="GAT-like domain"/>
    <property type="match status" value="1"/>
</dbReference>
<dbReference type="Pfam" id="PF05691">
    <property type="entry name" value="Raffinose_syn"/>
    <property type="match status" value="1"/>
</dbReference>
<dbReference type="OrthoDB" id="4664297at2759"/>
<dbReference type="InterPro" id="IPR014712">
    <property type="entry name" value="ANTH_dom_sf"/>
</dbReference>
<dbReference type="EMBL" id="CM018042">
    <property type="protein sequence ID" value="KAA8532993.1"/>
    <property type="molecule type" value="Genomic_DNA"/>
</dbReference>
<dbReference type="GO" id="GO:0030136">
    <property type="term" value="C:clathrin-coated vesicle"/>
    <property type="evidence" value="ECO:0007669"/>
    <property type="project" value="InterPro"/>
</dbReference>
<sequence length="158" mass="17254">MIGCEKIRCRGWSVKRANRAVLQGNANNELEICLESGDPAVEGFEGSHLVFVAAGSDPFDVITNTVKTVERHLQTFCQSQGAAVHNFVIQLALLMVASESIKIYNAISDGTFNLVDKLMTSWAVVCDVWYQEPQNLKLGETPIEFAESESTTASTLVA</sequence>
<keyword evidence="3" id="KW-1185">Reference proteome</keyword>
<dbReference type="GO" id="GO:0048268">
    <property type="term" value="P:clathrin coat assembly"/>
    <property type="evidence" value="ECO:0007669"/>
    <property type="project" value="InterPro"/>
</dbReference>
<name>A0A5J5APS4_9ASTE</name>
<protein>
    <submittedName>
        <fullName evidence="2">Uncharacterized protein</fullName>
    </submittedName>
</protein>
<dbReference type="PANTHER" id="PTHR31268">
    <property type="match status" value="1"/>
</dbReference>
<evidence type="ECO:0000313" key="2">
    <source>
        <dbReference type="EMBL" id="KAA8532993.1"/>
    </source>
</evidence>
<dbReference type="Proteomes" id="UP000325577">
    <property type="component" value="Linkage Group LG19"/>
</dbReference>
<evidence type="ECO:0000313" key="3">
    <source>
        <dbReference type="Proteomes" id="UP000325577"/>
    </source>
</evidence>
<proteinExistence type="predicted"/>
<accession>A0A5J5APS4</accession>
<keyword evidence="1" id="KW-0119">Carbohydrate metabolism</keyword>